<dbReference type="EC" id="4.2.1.96" evidence="4"/>
<evidence type="ECO:0000256" key="2">
    <source>
        <dbReference type="ARBA" id="ARBA00006472"/>
    </source>
</evidence>
<dbReference type="Pfam" id="PF01329">
    <property type="entry name" value="Pterin_4a"/>
    <property type="match status" value="1"/>
</dbReference>
<dbReference type="InterPro" id="IPR036428">
    <property type="entry name" value="PCD_sf"/>
</dbReference>
<accession>A0A0H4IGJ5</accession>
<dbReference type="SUPFAM" id="SSF55248">
    <property type="entry name" value="PCD-like"/>
    <property type="match status" value="1"/>
</dbReference>
<gene>
    <name evidence="5" type="ORF">ABA45_17680</name>
</gene>
<dbReference type="Gene3D" id="3.30.1360.20">
    <property type="entry name" value="Transcriptional coactivator/pterin dehydratase"/>
    <property type="match status" value="1"/>
</dbReference>
<dbReference type="KEGG" id="mpq:ABA45_17680"/>
<proteinExistence type="inferred from homology"/>
<comment type="similarity">
    <text evidence="2 4">Belongs to the pterin-4-alpha-carbinolamine dehydratase family.</text>
</comment>
<sequence length="98" mass="11324">MIESYSQSAIDASLVILNKDSEILWRIKEGKLYREFKFQNFVVAFGFMTQVAMLAEKANHHPEWFNVYNKVVINLTTHEAGGISKRDFDLAQEISKLI</sequence>
<evidence type="ECO:0000313" key="6">
    <source>
        <dbReference type="Proteomes" id="UP000036406"/>
    </source>
</evidence>
<evidence type="ECO:0000256" key="1">
    <source>
        <dbReference type="ARBA" id="ARBA00001554"/>
    </source>
</evidence>
<dbReference type="AlphaFoldDB" id="A0A0H4IGJ5"/>
<dbReference type="EMBL" id="CP011494">
    <property type="protein sequence ID" value="AKO54042.1"/>
    <property type="molecule type" value="Genomic_DNA"/>
</dbReference>
<dbReference type="CDD" id="cd00914">
    <property type="entry name" value="PCD_DCoH_subfamily_b"/>
    <property type="match status" value="1"/>
</dbReference>
<dbReference type="STRING" id="330734.ABA45_17680"/>
<organism evidence="5 6">
    <name type="scientific">Marinobacter psychrophilus</name>
    <dbReference type="NCBI Taxonomy" id="330734"/>
    <lineage>
        <taxon>Bacteria</taxon>
        <taxon>Pseudomonadati</taxon>
        <taxon>Pseudomonadota</taxon>
        <taxon>Gammaproteobacteria</taxon>
        <taxon>Pseudomonadales</taxon>
        <taxon>Marinobacteraceae</taxon>
        <taxon>Marinobacter</taxon>
    </lineage>
</organism>
<dbReference type="InterPro" id="IPR001533">
    <property type="entry name" value="Pterin_deHydtase"/>
</dbReference>
<dbReference type="RefSeq" id="WP_048388357.1">
    <property type="nucleotide sequence ID" value="NZ_CP011494.1"/>
</dbReference>
<dbReference type="GO" id="GO:0006729">
    <property type="term" value="P:tetrahydrobiopterin biosynthetic process"/>
    <property type="evidence" value="ECO:0007669"/>
    <property type="project" value="InterPro"/>
</dbReference>
<keyword evidence="3 4" id="KW-0456">Lyase</keyword>
<dbReference type="PANTHER" id="PTHR12599:SF0">
    <property type="entry name" value="PTERIN-4-ALPHA-CARBINOLAMINE DEHYDRATASE"/>
    <property type="match status" value="1"/>
</dbReference>
<reference evidence="5 6" key="1">
    <citation type="submission" date="2015-05" db="EMBL/GenBank/DDBJ databases">
        <title>Complete genome of Marinobacter psychrophilus strain 20041T isolated from sea-ice of the Canadian Basin.</title>
        <authorList>
            <person name="Song L."/>
            <person name="Ren L."/>
            <person name="Yu Y."/>
            <person name="Wang X."/>
        </authorList>
    </citation>
    <scope>NUCLEOTIDE SEQUENCE [LARGE SCALE GENOMIC DNA]</scope>
    <source>
        <strain evidence="5 6">20041</strain>
    </source>
</reference>
<keyword evidence="6" id="KW-1185">Reference proteome</keyword>
<dbReference type="PATRIC" id="fig|330734.3.peg.3714"/>
<dbReference type="HAMAP" id="MF_00434">
    <property type="entry name" value="Pterin_4_alpha"/>
    <property type="match status" value="1"/>
</dbReference>
<evidence type="ECO:0000313" key="5">
    <source>
        <dbReference type="EMBL" id="AKO54042.1"/>
    </source>
</evidence>
<dbReference type="GO" id="GO:0008124">
    <property type="term" value="F:4-alpha-hydroxytetrahydrobiopterin dehydratase activity"/>
    <property type="evidence" value="ECO:0007669"/>
    <property type="project" value="UniProtKB-UniRule"/>
</dbReference>
<name>A0A0H4IGJ5_9GAMM</name>
<evidence type="ECO:0000256" key="4">
    <source>
        <dbReference type="HAMAP-Rule" id="MF_00434"/>
    </source>
</evidence>
<evidence type="ECO:0000256" key="3">
    <source>
        <dbReference type="ARBA" id="ARBA00023239"/>
    </source>
</evidence>
<dbReference type="PANTHER" id="PTHR12599">
    <property type="entry name" value="PTERIN-4-ALPHA-CARBINOLAMINE DEHYDRATASE"/>
    <property type="match status" value="1"/>
</dbReference>
<dbReference type="NCBIfam" id="NF002018">
    <property type="entry name" value="PRK00823.1-3"/>
    <property type="match status" value="1"/>
</dbReference>
<protein>
    <recommendedName>
        <fullName evidence="4">Putative pterin-4-alpha-carbinolamine dehydratase</fullName>
        <shortName evidence="4">PHS</shortName>
        <ecNumber evidence="4">4.2.1.96</ecNumber>
    </recommendedName>
    <alternativeName>
        <fullName evidence="4">4-alpha-hydroxy-tetrahydropterin dehydratase</fullName>
    </alternativeName>
    <alternativeName>
        <fullName evidence="4">Pterin carbinolamine dehydratase</fullName>
        <shortName evidence="4">PCD</shortName>
    </alternativeName>
</protein>
<dbReference type="Proteomes" id="UP000036406">
    <property type="component" value="Chromosome"/>
</dbReference>
<comment type="catalytic activity">
    <reaction evidence="1 4">
        <text>(4aS,6R)-4a-hydroxy-L-erythro-5,6,7,8-tetrahydrobiopterin = (6R)-L-erythro-6,7-dihydrobiopterin + H2O</text>
        <dbReference type="Rhea" id="RHEA:11920"/>
        <dbReference type="ChEBI" id="CHEBI:15377"/>
        <dbReference type="ChEBI" id="CHEBI:15642"/>
        <dbReference type="ChEBI" id="CHEBI:43120"/>
        <dbReference type="EC" id="4.2.1.96"/>
    </reaction>
</comment>